<evidence type="ECO:0000313" key="2">
    <source>
        <dbReference type="Proteomes" id="UP000054630"/>
    </source>
</evidence>
<dbReference type="Proteomes" id="UP000054630">
    <property type="component" value="Unassembled WGS sequence"/>
</dbReference>
<evidence type="ECO:0000313" key="1">
    <source>
        <dbReference type="EMBL" id="KRX19162.1"/>
    </source>
</evidence>
<organism evidence="1 2">
    <name type="scientific">Trichinella nelsoni</name>
    <dbReference type="NCBI Taxonomy" id="6336"/>
    <lineage>
        <taxon>Eukaryota</taxon>
        <taxon>Metazoa</taxon>
        <taxon>Ecdysozoa</taxon>
        <taxon>Nematoda</taxon>
        <taxon>Enoplea</taxon>
        <taxon>Dorylaimia</taxon>
        <taxon>Trichinellida</taxon>
        <taxon>Trichinellidae</taxon>
        <taxon>Trichinella</taxon>
    </lineage>
</organism>
<name>A0A0V0RY73_9BILA</name>
<dbReference type="EMBL" id="JYDL01000062">
    <property type="protein sequence ID" value="KRX19162.1"/>
    <property type="molecule type" value="Genomic_DNA"/>
</dbReference>
<proteinExistence type="predicted"/>
<accession>A0A0V0RY73</accession>
<keyword evidence="2" id="KW-1185">Reference proteome</keyword>
<gene>
    <name evidence="1" type="ORF">T07_3472</name>
</gene>
<reference evidence="1 2" key="1">
    <citation type="submission" date="2015-01" db="EMBL/GenBank/DDBJ databases">
        <title>Evolution of Trichinella species and genotypes.</title>
        <authorList>
            <person name="Korhonen P.K."/>
            <person name="Edoardo P."/>
            <person name="Giuseppe L.R."/>
            <person name="Gasser R.B."/>
        </authorList>
    </citation>
    <scope>NUCLEOTIDE SEQUENCE [LARGE SCALE GENOMIC DNA]</scope>
    <source>
        <strain evidence="1">ISS37</strain>
    </source>
</reference>
<dbReference type="AlphaFoldDB" id="A0A0V0RY73"/>
<sequence length="76" mass="8901">MTVTRKTQVERETIILQQHDDSTASPFSVSNSSFDLIPSIVQVVFIERSIARHDFNRITESKMKYVKHNEINELYM</sequence>
<comment type="caution">
    <text evidence="1">The sequence shown here is derived from an EMBL/GenBank/DDBJ whole genome shotgun (WGS) entry which is preliminary data.</text>
</comment>
<protein>
    <submittedName>
        <fullName evidence="1">Uncharacterized protein</fullName>
    </submittedName>
</protein>